<accession>A0A6L7GEX0</accession>
<sequence>MRFLVLGAALALSACGDAEISAEEQKRIDDAKIAAVKAAQIIPPTPLTPEPILYPDIEKNDLFGAGCAFIPAGEGTGPLVLTQADVAFMKIDDEIERFAADKGSPKGPVGTYEKYDAGAYSLSLVIDGDGKQSGMETTDFDGNLTVRNERDQTVYSADGLAQCGS</sequence>
<proteinExistence type="predicted"/>
<dbReference type="PROSITE" id="PS51257">
    <property type="entry name" value="PROKAR_LIPOPROTEIN"/>
    <property type="match status" value="1"/>
</dbReference>
<gene>
    <name evidence="1" type="ORF">GRI44_04650</name>
</gene>
<dbReference type="OrthoDB" id="7504757at2"/>
<organism evidence="1 2">
    <name type="scientific">Allopontixanthobacter confluentis</name>
    <dbReference type="NCBI Taxonomy" id="1849021"/>
    <lineage>
        <taxon>Bacteria</taxon>
        <taxon>Pseudomonadati</taxon>
        <taxon>Pseudomonadota</taxon>
        <taxon>Alphaproteobacteria</taxon>
        <taxon>Sphingomonadales</taxon>
        <taxon>Erythrobacteraceae</taxon>
        <taxon>Allopontixanthobacter</taxon>
    </lineage>
</organism>
<evidence type="ECO:0000313" key="1">
    <source>
        <dbReference type="EMBL" id="MXP14035.1"/>
    </source>
</evidence>
<name>A0A6L7GEX0_9SPHN</name>
<evidence type="ECO:0008006" key="3">
    <source>
        <dbReference type="Google" id="ProtNLM"/>
    </source>
</evidence>
<comment type="caution">
    <text evidence="1">The sequence shown here is derived from an EMBL/GenBank/DDBJ whole genome shotgun (WGS) entry which is preliminary data.</text>
</comment>
<dbReference type="Proteomes" id="UP000473531">
    <property type="component" value="Unassembled WGS sequence"/>
</dbReference>
<protein>
    <recommendedName>
        <fullName evidence="3">Lipoprotein</fullName>
    </recommendedName>
</protein>
<dbReference type="AlphaFoldDB" id="A0A6L7GEX0"/>
<reference evidence="1 2" key="1">
    <citation type="submission" date="2019-12" db="EMBL/GenBank/DDBJ databases">
        <title>Genomic-based taxomic classification of the family Erythrobacteraceae.</title>
        <authorList>
            <person name="Xu L."/>
        </authorList>
    </citation>
    <scope>NUCLEOTIDE SEQUENCE [LARGE SCALE GENOMIC DNA]</scope>
    <source>
        <strain evidence="1 2">KCTC 52259</strain>
    </source>
</reference>
<evidence type="ECO:0000313" key="2">
    <source>
        <dbReference type="Proteomes" id="UP000473531"/>
    </source>
</evidence>
<dbReference type="EMBL" id="WTYU01000001">
    <property type="protein sequence ID" value="MXP14035.1"/>
    <property type="molecule type" value="Genomic_DNA"/>
</dbReference>
<dbReference type="RefSeq" id="WP_160600246.1">
    <property type="nucleotide sequence ID" value="NZ_WTYU01000001.1"/>
</dbReference>
<keyword evidence="2" id="KW-1185">Reference proteome</keyword>